<dbReference type="Proteomes" id="UP001642540">
    <property type="component" value="Unassembled WGS sequence"/>
</dbReference>
<comment type="caution">
    <text evidence="2">The sequence shown here is derived from an EMBL/GenBank/DDBJ whole genome shotgun (WGS) entry which is preliminary data.</text>
</comment>
<feature type="transmembrane region" description="Helical" evidence="1">
    <location>
        <begin position="84"/>
        <end position="103"/>
    </location>
</feature>
<reference evidence="2 3" key="1">
    <citation type="submission" date="2024-08" db="EMBL/GenBank/DDBJ databases">
        <authorList>
            <person name="Cucini C."/>
            <person name="Frati F."/>
        </authorList>
    </citation>
    <scope>NUCLEOTIDE SEQUENCE [LARGE SCALE GENOMIC DNA]</scope>
</reference>
<feature type="transmembrane region" description="Helical" evidence="1">
    <location>
        <begin position="281"/>
        <end position="304"/>
    </location>
</feature>
<feature type="transmembrane region" description="Helical" evidence="1">
    <location>
        <begin position="202"/>
        <end position="229"/>
    </location>
</feature>
<evidence type="ECO:0000256" key="1">
    <source>
        <dbReference type="SAM" id="Phobius"/>
    </source>
</evidence>
<evidence type="ECO:0000313" key="2">
    <source>
        <dbReference type="EMBL" id="CAL8136942.1"/>
    </source>
</evidence>
<dbReference type="EMBL" id="CAXLJM020000112">
    <property type="protein sequence ID" value="CAL8136942.1"/>
    <property type="molecule type" value="Genomic_DNA"/>
</dbReference>
<organism evidence="2 3">
    <name type="scientific">Orchesella dallaii</name>
    <dbReference type="NCBI Taxonomy" id="48710"/>
    <lineage>
        <taxon>Eukaryota</taxon>
        <taxon>Metazoa</taxon>
        <taxon>Ecdysozoa</taxon>
        <taxon>Arthropoda</taxon>
        <taxon>Hexapoda</taxon>
        <taxon>Collembola</taxon>
        <taxon>Entomobryomorpha</taxon>
        <taxon>Entomobryoidea</taxon>
        <taxon>Orchesellidae</taxon>
        <taxon>Orchesellinae</taxon>
        <taxon>Orchesella</taxon>
    </lineage>
</organism>
<keyword evidence="1" id="KW-0812">Transmembrane</keyword>
<gene>
    <name evidence="2" type="ORF">ODALV1_LOCUS26691</name>
</gene>
<feature type="transmembrane region" description="Helical" evidence="1">
    <location>
        <begin position="49"/>
        <end position="72"/>
    </location>
</feature>
<keyword evidence="3" id="KW-1185">Reference proteome</keyword>
<name>A0ABP1RVM3_9HEXA</name>
<protein>
    <recommendedName>
        <fullName evidence="4">Odorant receptor</fullName>
    </recommendedName>
</protein>
<evidence type="ECO:0008006" key="4">
    <source>
        <dbReference type="Google" id="ProtNLM"/>
    </source>
</evidence>
<keyword evidence="1" id="KW-0472">Membrane</keyword>
<feature type="transmembrane region" description="Helical" evidence="1">
    <location>
        <begin position="310"/>
        <end position="334"/>
    </location>
</feature>
<sequence>MAFATGAINVKLLLQRFIFPPSPCHLVTNSCQHFLSSQPYNQSKLAQRIWHGFRSAVMFFLVLTCWQARFMLSNWNQNSDMEQFGVLMFLMGFTILASTYYAFLERERDDLSFLLNEACQLVHLREVPRKKAFSIKTIMSTNLEELSAYAIPFVSIGLPAPVVFLPFICNYDPLQLMIGMILNVGFGTGQILEIISKLLASSLYLVVALHFYVVTVDVLLMCIHFSYAIMKAAAELKISSPVSSPHFDLNSWQPMEYKKQLKQYKILQLLTCFANRTSKDALAVMTAMGALLCASMAYFVIFLYETLPLIMLVACYILLLLAFGVNFVLCSLASRPNSDTDKFREQWKRCLVSRLARMQLKSCPSVGFAIGFSIKIVKTKTPLTIADVLVNCMATMALLDSSEN</sequence>
<feature type="transmembrane region" description="Helical" evidence="1">
    <location>
        <begin position="149"/>
        <end position="169"/>
    </location>
</feature>
<accession>A0ABP1RVM3</accession>
<proteinExistence type="predicted"/>
<evidence type="ECO:0000313" key="3">
    <source>
        <dbReference type="Proteomes" id="UP001642540"/>
    </source>
</evidence>
<keyword evidence="1" id="KW-1133">Transmembrane helix</keyword>